<sequence>MTIEKNISYAQYAREALDSYGFTETESILNEWNMGPSLRGTLEDASYISGMLCAMQNTPIDKMMYYDAQVHANYGGLFDPVRKTVFPAYYAFRAFDLLYRLKNQAACSAPDGKDVIALAAVSDDGGSGAVLVTNMNPEPVSVSFTLNPAEGRRLAAEECLATDAAHSFTETAAFRFDPKENRITCELPKHSFYLFRIAQR</sequence>
<proteinExistence type="predicted"/>
<accession>A0A9D1I8T4</accession>
<comment type="caution">
    <text evidence="1">The sequence shown here is derived from an EMBL/GenBank/DDBJ whole genome shotgun (WGS) entry which is preliminary data.</text>
</comment>
<reference evidence="1" key="2">
    <citation type="journal article" date="2021" name="PeerJ">
        <title>Extensive microbial diversity within the chicken gut microbiome revealed by metagenomics and culture.</title>
        <authorList>
            <person name="Gilroy R."/>
            <person name="Ravi A."/>
            <person name="Getino M."/>
            <person name="Pursley I."/>
            <person name="Horton D.L."/>
            <person name="Alikhan N.F."/>
            <person name="Baker D."/>
            <person name="Gharbi K."/>
            <person name="Hall N."/>
            <person name="Watson M."/>
            <person name="Adriaenssens E.M."/>
            <person name="Foster-Nyarko E."/>
            <person name="Jarju S."/>
            <person name="Secka A."/>
            <person name="Antonio M."/>
            <person name="Oren A."/>
            <person name="Chaudhuri R.R."/>
            <person name="La Ragione R."/>
            <person name="Hildebrand F."/>
            <person name="Pallen M.J."/>
        </authorList>
    </citation>
    <scope>NUCLEOTIDE SEQUENCE</scope>
    <source>
        <strain evidence="1">CHK195-4489</strain>
    </source>
</reference>
<organism evidence="1 2">
    <name type="scientific">Candidatus Egerieisoma faecipullorum</name>
    <dbReference type="NCBI Taxonomy" id="2840963"/>
    <lineage>
        <taxon>Bacteria</taxon>
        <taxon>Bacillati</taxon>
        <taxon>Bacillota</taxon>
        <taxon>Clostridia</taxon>
        <taxon>Eubacteriales</taxon>
        <taxon>Clostridiaceae</taxon>
        <taxon>Clostridiaceae incertae sedis</taxon>
        <taxon>Candidatus Egerieisoma</taxon>
    </lineage>
</organism>
<dbReference type="EMBL" id="DVMM01000068">
    <property type="protein sequence ID" value="HIU29343.1"/>
    <property type="molecule type" value="Genomic_DNA"/>
</dbReference>
<gene>
    <name evidence="1" type="ORF">IAD50_03480</name>
</gene>
<dbReference type="AlphaFoldDB" id="A0A9D1I8T4"/>
<evidence type="ECO:0000313" key="1">
    <source>
        <dbReference type="EMBL" id="HIU29343.1"/>
    </source>
</evidence>
<evidence type="ECO:0000313" key="2">
    <source>
        <dbReference type="Proteomes" id="UP000824089"/>
    </source>
</evidence>
<reference evidence="1" key="1">
    <citation type="submission" date="2020-10" db="EMBL/GenBank/DDBJ databases">
        <authorList>
            <person name="Gilroy R."/>
        </authorList>
    </citation>
    <scope>NUCLEOTIDE SEQUENCE</scope>
    <source>
        <strain evidence="1">CHK195-4489</strain>
    </source>
</reference>
<name>A0A9D1I8T4_9CLOT</name>
<dbReference type="Gene3D" id="2.60.40.1180">
    <property type="entry name" value="Golgi alpha-mannosidase II"/>
    <property type="match status" value="1"/>
</dbReference>
<dbReference type="Gene3D" id="3.20.20.80">
    <property type="entry name" value="Glycosidases"/>
    <property type="match status" value="1"/>
</dbReference>
<dbReference type="Proteomes" id="UP000824089">
    <property type="component" value="Unassembled WGS sequence"/>
</dbReference>
<protein>
    <submittedName>
        <fullName evidence="1">Uncharacterized protein</fullName>
    </submittedName>
</protein>
<dbReference type="InterPro" id="IPR013780">
    <property type="entry name" value="Glyco_hydro_b"/>
</dbReference>